<evidence type="ECO:0000313" key="1">
    <source>
        <dbReference type="EMBL" id="CAK9867466.1"/>
    </source>
</evidence>
<sequence>MEALSSSSSSSPSSGACKVFVSGSTVIAATHSSASFSSVRIQSASWNSDLEAFEEEHEIHLPLSDGEHMVAVAHVACFETGLYESYLVLATSNSLLIGRLELNTDSSASSSFHILGEVSLPRNLSGELGVVVGGGSLASVQECWLANGPTVVAVHHRQVLVASLVQRGGKQRFLLDNPSSSYSLDFEWEAYAHFRSFERFFFCGDRVLCFSNSASSIANVDCSSSSSPVSRQGELISILLPSECQLENLPPLISQVEVPQELDLHLVTCATFVPKGSFLPYDLVFGTCDGYIQCCAEGSVMEKRKLEESPFQLQFAAKGYSRPAVIIVSLSGMEHKVIAISGDSLLELQAWTRVQQTVVSDLARMGYDQLLLFFNSYHPISFTRDCLVNHLELGLNSGDEHKTEMMTSVAKGLENCLQAGLEKLNAADQRRLEKIDMVESACNLMQNISVLDEVQTEDTKKSNSHNKFLQANICLRQDTPMLYQVYQDVCFLIFDLHIDKTIPDGIHLHSPSLLLSSLHGHSDCFSACLQLSPESQRIFAWIPSYGQHLHPLHVILLAEASMDKSCPSIWDVPETQLVPWSRELEDHKPSWVYTKWLCVLDELPAISSLKICPGDLSSSLRKVCEHELSDIESSSLEKQFEALVTAASKHLECGGQYPKHSKELEKAWDFQEGSSISSPLSAMYSHDTVLIKDQKKITREFILQLTSPKVAVMVRTCTLLMFKELCHSNSKVSSNSSSKYLQPTCDQSFCYLLSSITHDTFQQF</sequence>
<proteinExistence type="predicted"/>
<evidence type="ECO:0008006" key="3">
    <source>
        <dbReference type="Google" id="ProtNLM"/>
    </source>
</evidence>
<protein>
    <recommendedName>
        <fullName evidence="3">Fanconi anemia group B protein</fullName>
    </recommendedName>
</protein>
<dbReference type="Proteomes" id="UP001497522">
    <property type="component" value="Chromosome 17"/>
</dbReference>
<reference evidence="1" key="1">
    <citation type="submission" date="2024-03" db="EMBL/GenBank/DDBJ databases">
        <authorList>
            <consortium name="ELIXIR-Norway"/>
            <consortium name="Elixir Norway"/>
        </authorList>
    </citation>
    <scope>NUCLEOTIDE SEQUENCE</scope>
</reference>
<accession>A0ABP1AY88</accession>
<keyword evidence="2" id="KW-1185">Reference proteome</keyword>
<dbReference type="EMBL" id="OZ023718">
    <property type="protein sequence ID" value="CAK9867466.1"/>
    <property type="molecule type" value="Genomic_DNA"/>
</dbReference>
<evidence type="ECO:0000313" key="2">
    <source>
        <dbReference type="Proteomes" id="UP001497522"/>
    </source>
</evidence>
<name>A0ABP1AY88_9BRYO</name>
<gene>
    <name evidence="1" type="ORF">CSSPJE1EN2_LOCUS10461</name>
</gene>
<organism evidence="1 2">
    <name type="scientific">Sphagnum jensenii</name>
    <dbReference type="NCBI Taxonomy" id="128206"/>
    <lineage>
        <taxon>Eukaryota</taxon>
        <taxon>Viridiplantae</taxon>
        <taxon>Streptophyta</taxon>
        <taxon>Embryophyta</taxon>
        <taxon>Bryophyta</taxon>
        <taxon>Sphagnophytina</taxon>
        <taxon>Sphagnopsida</taxon>
        <taxon>Sphagnales</taxon>
        <taxon>Sphagnaceae</taxon>
        <taxon>Sphagnum</taxon>
    </lineage>
</organism>